<accession>A0AAD9ZAK6</accession>
<evidence type="ECO:0008006" key="4">
    <source>
        <dbReference type="Google" id="ProtNLM"/>
    </source>
</evidence>
<keyword evidence="3" id="KW-1185">Reference proteome</keyword>
<evidence type="ECO:0000313" key="3">
    <source>
        <dbReference type="Proteomes" id="UP001276659"/>
    </source>
</evidence>
<feature type="compositionally biased region" description="Low complexity" evidence="1">
    <location>
        <begin position="20"/>
        <end position="35"/>
    </location>
</feature>
<protein>
    <recommendedName>
        <fullName evidence="4">TPR-like protein</fullName>
    </recommendedName>
</protein>
<evidence type="ECO:0000313" key="2">
    <source>
        <dbReference type="EMBL" id="KAK3174455.1"/>
    </source>
</evidence>
<reference evidence="2" key="1">
    <citation type="submission" date="2022-11" db="EMBL/GenBank/DDBJ databases">
        <title>Chromosomal genome sequence assembly and mating type (MAT) locus characterization of the leprose asexual lichenized fungus Lepraria neglecta (Nyl.) Erichsen.</title>
        <authorList>
            <person name="Allen J.L."/>
            <person name="Pfeffer B."/>
        </authorList>
    </citation>
    <scope>NUCLEOTIDE SEQUENCE</scope>
    <source>
        <strain evidence="2">Allen 5258</strain>
    </source>
</reference>
<organism evidence="2 3">
    <name type="scientific">Lepraria neglecta</name>
    <dbReference type="NCBI Taxonomy" id="209136"/>
    <lineage>
        <taxon>Eukaryota</taxon>
        <taxon>Fungi</taxon>
        <taxon>Dikarya</taxon>
        <taxon>Ascomycota</taxon>
        <taxon>Pezizomycotina</taxon>
        <taxon>Lecanoromycetes</taxon>
        <taxon>OSLEUM clade</taxon>
        <taxon>Lecanoromycetidae</taxon>
        <taxon>Lecanorales</taxon>
        <taxon>Lecanorineae</taxon>
        <taxon>Stereocaulaceae</taxon>
        <taxon>Lepraria</taxon>
    </lineage>
</organism>
<gene>
    <name evidence="2" type="ORF">OEA41_001701</name>
</gene>
<feature type="region of interest" description="Disordered" evidence="1">
    <location>
        <begin position="1"/>
        <end position="35"/>
    </location>
</feature>
<dbReference type="EMBL" id="JASNWA010000006">
    <property type="protein sequence ID" value="KAK3174455.1"/>
    <property type="molecule type" value="Genomic_DNA"/>
</dbReference>
<dbReference type="SUPFAM" id="SSF48452">
    <property type="entry name" value="TPR-like"/>
    <property type="match status" value="1"/>
</dbReference>
<evidence type="ECO:0000256" key="1">
    <source>
        <dbReference type="SAM" id="MobiDB-lite"/>
    </source>
</evidence>
<dbReference type="Proteomes" id="UP001276659">
    <property type="component" value="Unassembled WGS sequence"/>
</dbReference>
<dbReference type="InterPro" id="IPR011990">
    <property type="entry name" value="TPR-like_helical_dom_sf"/>
</dbReference>
<dbReference type="AlphaFoldDB" id="A0AAD9ZAK6"/>
<dbReference type="InterPro" id="IPR019734">
    <property type="entry name" value="TPR_rpt"/>
</dbReference>
<sequence>MTPSYLPEVDLPTPKRKTETTSFTPLSSPNPSLLQLPTPAKRRLLIPSIASFLSLTKMSPPLAPDMKNISKSKGQHQELAMRPSISRAETAGSAKSPSSHDALGSRSLVKRRGDFDAVTLKLFMLTNLEDETRSLLQAMAFFDPNDIRERYLVRICQLYHHARKNGCWEWEVFLPDFPADLERDPGAFRRALNELLKEGYIGPDDNGLGYYLEHEVRVVQLDQLSKDRELFDAAFRAVVWVLFDIWPMMTDGREPNYEKYAEYSFWGQRDELVIHIASLERLFTQATPTSPKLKRDSCTQRYIRLLTEAAWYYFERGEYAEAKHFAEAARIACSFCIMMPYSILASMYRTNAAIALETGAPKAADAYVQQYLLLYTNVFPKSKRSSKKTWEHGYPTEEWSRCDNAICASGLLDRAPDGVGHSPWGFDEVKGFPNLIPFLSLSHYGWLHYANGRLEEAAKCFLQLLGVRKSSLGHDDCESPRTGEVLYALGNIRNAQDILDESFRYYQRALRVFNMTDEHGSSTAKTQYKLGVHYMRMRDWKNAGDHLAQAVIFYSDMRAKCKDKDDEYIPLLARALFQAAQTQAFEDDAVNFISAKTSFVRAHELRKRVVPDETRFPRELEEVDYDMEVVIWAR</sequence>
<dbReference type="Gene3D" id="1.25.40.10">
    <property type="entry name" value="Tetratricopeptide repeat domain"/>
    <property type="match status" value="1"/>
</dbReference>
<comment type="caution">
    <text evidence="2">The sequence shown here is derived from an EMBL/GenBank/DDBJ whole genome shotgun (WGS) entry which is preliminary data.</text>
</comment>
<dbReference type="SMART" id="SM00028">
    <property type="entry name" value="TPR"/>
    <property type="match status" value="4"/>
</dbReference>
<name>A0AAD9ZAK6_9LECA</name>
<proteinExistence type="predicted"/>